<dbReference type="InterPro" id="IPR056640">
    <property type="entry name" value="DUF7738"/>
</dbReference>
<evidence type="ECO:0000313" key="3">
    <source>
        <dbReference type="EMBL" id="PXX81001.1"/>
    </source>
</evidence>
<dbReference type="EMBL" id="QJKH01000002">
    <property type="protein sequence ID" value="PXX81001.1"/>
    <property type="molecule type" value="Genomic_DNA"/>
</dbReference>
<keyword evidence="4" id="KW-1185">Reference proteome</keyword>
<gene>
    <name evidence="3" type="ORF">DES51_102119</name>
</gene>
<dbReference type="OrthoDB" id="355909at2"/>
<reference evidence="3 4" key="1">
    <citation type="submission" date="2018-05" db="EMBL/GenBank/DDBJ databases">
        <title>Genomic Encyclopedia of Type Strains, Phase IV (KMG-IV): sequencing the most valuable type-strain genomes for metagenomic binning, comparative biology and taxonomic classification.</title>
        <authorList>
            <person name="Goeker M."/>
        </authorList>
    </citation>
    <scope>NUCLEOTIDE SEQUENCE [LARGE SCALE GENOMIC DNA]</scope>
    <source>
        <strain evidence="3 4">JC118</strain>
    </source>
</reference>
<feature type="domain" description="DUF7738" evidence="2">
    <location>
        <begin position="482"/>
        <end position="590"/>
    </location>
</feature>
<sequence length="809" mass="93446">MFDLIALEKDALDILNFDGEITDTLAELRKKWGRDIPALFDQQFDDVVMQYMTFEHEDGIQALGQELTAFGWCLYDFDEEDEHLFILLSDKEKASFEQQCRKADHYFKLMKQRGRAFGQAAKEQPTQPLMPCNDTYFPQDAYYTIQTIAGNFASGIWIAKDEIQQGKFVADLRERPLKPIKVNWEGFHGFTYSPKLDFYAAIYTTKYAQMIIGGKDAASVNDWGKLTPRSMRRLNRLYWCNDYLCTGDEESVLILKMNESGVEDVQRFILSPSDSICRFAIDGLGHLYMNRGHSDSEILRYENRDLQCHPFRRSGYDELDNSLPVFNTSRLLMIRETSGWDNNHSNLLDLDMMNGCCKIVPLPGLGENLKLHPFINDWVIIYNSGDDFRTDFAQLWNQKSGEILRIRPGMFASCKPNQIAALPDGRIIITTLQTKVGSVIHEPKDFWGFLRLANKPKHLGKWRRYHSLYPDIPRTLPANQQLHIKKNQLVICGKKLIPPFTLEKVTEILGTARIVTKQGARKDSNTNDAQLKPVIYYVWDNLGIQGQVNNNEIENFIICLSRHDHNLAAKSFDGNVLINGRDYIETNWETFGSINTLKLGCFTIFTCLPRCTLENNDEKLKAIIAYYASHIKIYYTPVKLNAKSLKYKLPKCNEPLLEFKNLNFKLAVMNVLMYEKNLIKPKFNIWEFASEYTQRKIDPETEGYDKLIPEAADWFMRYPIPARLASEITEINMDGGDEINCQLAPNWDGEDSLFDIDAIDENELRQFPKLKRVSIFTTNEYNVVSIFRKLGIKVVSAYDIPFEMDIKKI</sequence>
<evidence type="ECO:0000313" key="4">
    <source>
        <dbReference type="Proteomes" id="UP000247612"/>
    </source>
</evidence>
<protein>
    <submittedName>
        <fullName evidence="3">Uncharacterized protein</fullName>
    </submittedName>
</protein>
<proteinExistence type="predicted"/>
<dbReference type="Proteomes" id="UP000247612">
    <property type="component" value="Unassembled WGS sequence"/>
</dbReference>
<dbReference type="RefSeq" id="WP_022938729.1">
    <property type="nucleotide sequence ID" value="NZ_CABKRQ010000006.1"/>
</dbReference>
<dbReference type="STRING" id="1034346.GCA_000313565_02444"/>
<dbReference type="Pfam" id="PF24880">
    <property type="entry name" value="DUF7738"/>
    <property type="match status" value="1"/>
</dbReference>
<dbReference type="AlphaFoldDB" id="A0A318KT47"/>
<organism evidence="3 4">
    <name type="scientific">Dielma fastidiosa</name>
    <dbReference type="NCBI Taxonomy" id="1034346"/>
    <lineage>
        <taxon>Bacteria</taxon>
        <taxon>Bacillati</taxon>
        <taxon>Bacillota</taxon>
        <taxon>Erysipelotrichia</taxon>
        <taxon>Erysipelotrichales</taxon>
        <taxon>Erysipelotrichaceae</taxon>
        <taxon>Dielma</taxon>
    </lineage>
</organism>
<accession>A0A318KT47</accession>
<evidence type="ECO:0000259" key="1">
    <source>
        <dbReference type="Pfam" id="PF21832"/>
    </source>
</evidence>
<dbReference type="Pfam" id="PF21832">
    <property type="entry name" value="DUF6892"/>
    <property type="match status" value="1"/>
</dbReference>
<comment type="caution">
    <text evidence="3">The sequence shown here is derived from an EMBL/GenBank/DDBJ whole genome shotgun (WGS) entry which is preliminary data.</text>
</comment>
<dbReference type="InterPro" id="IPR054187">
    <property type="entry name" value="DUF6892"/>
</dbReference>
<name>A0A318KT47_9FIRM</name>
<feature type="domain" description="DUF6892" evidence="1">
    <location>
        <begin position="657"/>
        <end position="794"/>
    </location>
</feature>
<evidence type="ECO:0000259" key="2">
    <source>
        <dbReference type="Pfam" id="PF24880"/>
    </source>
</evidence>